<organism evidence="2 3">
    <name type="scientific">Maritimibacter harenae</name>
    <dbReference type="NCBI Taxonomy" id="2606218"/>
    <lineage>
        <taxon>Bacteria</taxon>
        <taxon>Pseudomonadati</taxon>
        <taxon>Pseudomonadota</taxon>
        <taxon>Alphaproteobacteria</taxon>
        <taxon>Rhodobacterales</taxon>
        <taxon>Roseobacteraceae</taxon>
        <taxon>Maritimibacter</taxon>
    </lineage>
</organism>
<name>A0A845M033_9RHOB</name>
<reference evidence="2 3" key="1">
    <citation type="submission" date="2019-12" db="EMBL/GenBank/DDBJ databases">
        <title>Maritimibacter sp. nov. sp. isolated from sea sand.</title>
        <authorList>
            <person name="Kim J."/>
            <person name="Jeong S.E."/>
            <person name="Jung H.S."/>
            <person name="Jeon C.O."/>
        </authorList>
    </citation>
    <scope>NUCLEOTIDE SEQUENCE [LARGE SCALE GENOMIC DNA]</scope>
    <source>
        <strain evidence="2 3">DP07</strain>
    </source>
</reference>
<evidence type="ECO:0000313" key="3">
    <source>
        <dbReference type="Proteomes" id="UP000467322"/>
    </source>
</evidence>
<evidence type="ECO:0000259" key="1">
    <source>
        <dbReference type="PROSITE" id="PS50943"/>
    </source>
</evidence>
<proteinExistence type="predicted"/>
<feature type="domain" description="HTH cro/C1-type" evidence="1">
    <location>
        <begin position="36"/>
        <end position="80"/>
    </location>
</feature>
<dbReference type="Pfam" id="PF01381">
    <property type="entry name" value="HTH_3"/>
    <property type="match status" value="1"/>
</dbReference>
<dbReference type="GO" id="GO:0003677">
    <property type="term" value="F:DNA binding"/>
    <property type="evidence" value="ECO:0007669"/>
    <property type="project" value="InterPro"/>
</dbReference>
<dbReference type="PROSITE" id="PS50943">
    <property type="entry name" value="HTH_CROC1"/>
    <property type="match status" value="1"/>
</dbReference>
<dbReference type="EMBL" id="WTUX01000012">
    <property type="protein sequence ID" value="MZR13405.1"/>
    <property type="molecule type" value="Genomic_DNA"/>
</dbReference>
<keyword evidence="3" id="KW-1185">Reference proteome</keyword>
<dbReference type="RefSeq" id="WP_161351531.1">
    <property type="nucleotide sequence ID" value="NZ_WTUX01000012.1"/>
</dbReference>
<dbReference type="Proteomes" id="UP000467322">
    <property type="component" value="Unassembled WGS sequence"/>
</dbReference>
<dbReference type="Gene3D" id="1.10.260.40">
    <property type="entry name" value="lambda repressor-like DNA-binding domains"/>
    <property type="match status" value="1"/>
</dbReference>
<accession>A0A845M033</accession>
<dbReference type="InterPro" id="IPR001387">
    <property type="entry name" value="Cro/C1-type_HTH"/>
</dbReference>
<comment type="caution">
    <text evidence="2">The sequence shown here is derived from an EMBL/GenBank/DDBJ whole genome shotgun (WGS) entry which is preliminary data.</text>
</comment>
<sequence>MVQETTEQFGRRLAQALEAFPEAPPTSHGRLTWLKRALEKKAGVKVSVNTVHKWVNGVSRPREDNMRALARVLMVDELWLAMGRRPVDHGEAAPPTPERAHGVVLLVAGMVEVNGGRVTFPDAEAEGTPHLHVNWNGEQFGVVAVLPQAKDGSSISFVIPEPVGDARVVAVIQDGDTRLLDLTEVPRRTFGGFSVTKINAVGAGQYETEAGEEIPTFFQTKIVS</sequence>
<dbReference type="AlphaFoldDB" id="A0A845M033"/>
<dbReference type="InterPro" id="IPR010982">
    <property type="entry name" value="Lambda_DNA-bd_dom_sf"/>
</dbReference>
<evidence type="ECO:0000313" key="2">
    <source>
        <dbReference type="EMBL" id="MZR13405.1"/>
    </source>
</evidence>
<gene>
    <name evidence="2" type="ORF">GQE99_10290</name>
</gene>
<protein>
    <submittedName>
        <fullName evidence="2">Helix-turn-helix domain-containing protein</fullName>
    </submittedName>
</protein>